<dbReference type="Proteomes" id="UP000255082">
    <property type="component" value="Unassembled WGS sequence"/>
</dbReference>
<feature type="domain" description="Class II aldolase/adducin N-terminal" evidence="3">
    <location>
        <begin position="10"/>
        <end position="194"/>
    </location>
</feature>
<dbReference type="SMART" id="SM01007">
    <property type="entry name" value="Aldolase_II"/>
    <property type="match status" value="1"/>
</dbReference>
<dbReference type="GO" id="GO:0046872">
    <property type="term" value="F:metal ion binding"/>
    <property type="evidence" value="ECO:0007669"/>
    <property type="project" value="UniProtKB-KW"/>
</dbReference>
<evidence type="ECO:0000313" key="5">
    <source>
        <dbReference type="Proteomes" id="UP000255082"/>
    </source>
</evidence>
<organism evidence="4 5">
    <name type="scientific">Nocardia africana</name>
    <dbReference type="NCBI Taxonomy" id="134964"/>
    <lineage>
        <taxon>Bacteria</taxon>
        <taxon>Bacillati</taxon>
        <taxon>Actinomycetota</taxon>
        <taxon>Actinomycetes</taxon>
        <taxon>Mycobacteriales</taxon>
        <taxon>Nocardiaceae</taxon>
        <taxon>Nocardia</taxon>
    </lineage>
</organism>
<dbReference type="AlphaFoldDB" id="A0A378WYW2"/>
<dbReference type="SUPFAM" id="SSF53639">
    <property type="entry name" value="AraD/HMP-PK domain-like"/>
    <property type="match status" value="1"/>
</dbReference>
<dbReference type="GO" id="GO:0019323">
    <property type="term" value="P:pentose catabolic process"/>
    <property type="evidence" value="ECO:0007669"/>
    <property type="project" value="TreeGrafter"/>
</dbReference>
<accession>A0A378WYW2</accession>
<evidence type="ECO:0000256" key="2">
    <source>
        <dbReference type="ARBA" id="ARBA00023239"/>
    </source>
</evidence>
<dbReference type="InterPro" id="IPR036409">
    <property type="entry name" value="Aldolase_II/adducin_N_sf"/>
</dbReference>
<evidence type="ECO:0000313" key="4">
    <source>
        <dbReference type="EMBL" id="SUA46379.1"/>
    </source>
</evidence>
<dbReference type="GO" id="GO:0016832">
    <property type="term" value="F:aldehyde-lyase activity"/>
    <property type="evidence" value="ECO:0007669"/>
    <property type="project" value="TreeGrafter"/>
</dbReference>
<dbReference type="EMBL" id="UGRU01000001">
    <property type="protein sequence ID" value="SUA46379.1"/>
    <property type="molecule type" value="Genomic_DNA"/>
</dbReference>
<dbReference type="RefSeq" id="WP_062962218.1">
    <property type="nucleotide sequence ID" value="NZ_JAJFOE010000001.1"/>
</dbReference>
<evidence type="ECO:0000259" key="3">
    <source>
        <dbReference type="SMART" id="SM01007"/>
    </source>
</evidence>
<dbReference type="PANTHER" id="PTHR22789:SF0">
    <property type="entry name" value="3-OXO-TETRONATE 4-PHOSPHATE DECARBOXYLASE-RELATED"/>
    <property type="match status" value="1"/>
</dbReference>
<evidence type="ECO:0000256" key="1">
    <source>
        <dbReference type="ARBA" id="ARBA00022723"/>
    </source>
</evidence>
<name>A0A378WYW2_9NOCA</name>
<dbReference type="Pfam" id="PF00596">
    <property type="entry name" value="Aldolase_II"/>
    <property type="match status" value="1"/>
</dbReference>
<sequence length="240" mass="25420">MTTLEGTPVGDLVAANHILVRQGVLDSFGHVSMRTTPGADTFWLSRNLAPGSVTESDLLEHDLNGDTDDPRSPYLERFIHAEIYRRRPDVMAVVHSHSPAVVPFSTVAVPLRPVIHMAGFLDPQQTPVFEIADVAGDATDLLITSSELGAALAETLGDSSVALMRGHGSVTVGASVPEAVYRAVYTEVNAHAQASALTLGEPRYLTAGEAAASNETVGGQATRAWNVWRAQSITPSTGQV</sequence>
<dbReference type="Gene3D" id="3.40.225.10">
    <property type="entry name" value="Class II aldolase/adducin N-terminal domain"/>
    <property type="match status" value="1"/>
</dbReference>
<protein>
    <submittedName>
        <fullName evidence="4">Ribulose-5-phosphate 4-epimerase and related epimerases and aldolases</fullName>
    </submittedName>
</protein>
<dbReference type="InterPro" id="IPR050197">
    <property type="entry name" value="Aldolase_class_II_sugar_metab"/>
</dbReference>
<reference evidence="4 5" key="1">
    <citation type="submission" date="2018-06" db="EMBL/GenBank/DDBJ databases">
        <authorList>
            <consortium name="Pathogen Informatics"/>
            <person name="Doyle S."/>
        </authorList>
    </citation>
    <scope>NUCLEOTIDE SEQUENCE [LARGE SCALE GENOMIC DNA]</scope>
    <source>
        <strain evidence="4 5">NCTC13184</strain>
    </source>
</reference>
<keyword evidence="1" id="KW-0479">Metal-binding</keyword>
<keyword evidence="2" id="KW-0456">Lyase</keyword>
<dbReference type="InterPro" id="IPR001303">
    <property type="entry name" value="Aldolase_II/adducin_N"/>
</dbReference>
<dbReference type="PANTHER" id="PTHR22789">
    <property type="entry name" value="FUCULOSE PHOSPHATE ALDOLASE"/>
    <property type="match status" value="1"/>
</dbReference>
<proteinExistence type="predicted"/>
<dbReference type="GO" id="GO:0005829">
    <property type="term" value="C:cytosol"/>
    <property type="evidence" value="ECO:0007669"/>
    <property type="project" value="TreeGrafter"/>
</dbReference>
<dbReference type="OrthoDB" id="9786287at2"/>
<gene>
    <name evidence="4" type="ORF">NCTC13184_04904</name>
</gene>